<dbReference type="EMBL" id="OB796843">
    <property type="protein sequence ID" value="CAD7433842.1"/>
    <property type="molecule type" value="Genomic_DNA"/>
</dbReference>
<reference evidence="2" key="1">
    <citation type="submission" date="2020-11" db="EMBL/GenBank/DDBJ databases">
        <authorList>
            <person name="Tran Van P."/>
        </authorList>
    </citation>
    <scope>NUCLEOTIDE SEQUENCE</scope>
</reference>
<gene>
    <name evidence="2" type="ORF">TMSB3V08_LOCUS10506</name>
</gene>
<evidence type="ECO:0000256" key="1">
    <source>
        <dbReference type="SAM" id="MobiDB-lite"/>
    </source>
</evidence>
<feature type="compositionally biased region" description="Polar residues" evidence="1">
    <location>
        <begin position="65"/>
        <end position="80"/>
    </location>
</feature>
<feature type="region of interest" description="Disordered" evidence="1">
    <location>
        <begin position="1"/>
        <end position="88"/>
    </location>
</feature>
<evidence type="ECO:0000313" key="2">
    <source>
        <dbReference type="EMBL" id="CAD7433842.1"/>
    </source>
</evidence>
<sequence>MELIDMTRDPLQNSISRSWTQQILSRSSGTAERSGDMPQLSDAGENSQGQKHSRKVYFTIPKPTNEGNTSNGIHSGQTSSDHFHHTHP</sequence>
<dbReference type="AlphaFoldDB" id="A0A7R9HV27"/>
<accession>A0A7R9HV27</accession>
<name>A0A7R9HV27_9NEOP</name>
<protein>
    <submittedName>
        <fullName evidence="2">Uncharacterized protein</fullName>
    </submittedName>
</protein>
<organism evidence="2">
    <name type="scientific">Timema monikensis</name>
    <dbReference type="NCBI Taxonomy" id="170555"/>
    <lineage>
        <taxon>Eukaryota</taxon>
        <taxon>Metazoa</taxon>
        <taxon>Ecdysozoa</taxon>
        <taxon>Arthropoda</taxon>
        <taxon>Hexapoda</taxon>
        <taxon>Insecta</taxon>
        <taxon>Pterygota</taxon>
        <taxon>Neoptera</taxon>
        <taxon>Polyneoptera</taxon>
        <taxon>Phasmatodea</taxon>
        <taxon>Timematodea</taxon>
        <taxon>Timematoidea</taxon>
        <taxon>Timematidae</taxon>
        <taxon>Timema</taxon>
    </lineage>
</organism>
<feature type="compositionally biased region" description="Polar residues" evidence="1">
    <location>
        <begin position="10"/>
        <end position="31"/>
    </location>
</feature>
<proteinExistence type="predicted"/>